<dbReference type="Proteomes" id="UP000001947">
    <property type="component" value="Chromosome"/>
</dbReference>
<feature type="domain" description="JmjC" evidence="1">
    <location>
        <begin position="95"/>
        <end position="252"/>
    </location>
</feature>
<dbReference type="EMBL" id="CP000282">
    <property type="protein sequence ID" value="ABD80662.1"/>
    <property type="molecule type" value="Genomic_DNA"/>
</dbReference>
<dbReference type="HOGENOM" id="CLU_825764_0_0_6"/>
<dbReference type="SUPFAM" id="SSF51197">
    <property type="entry name" value="Clavaminate synthase-like"/>
    <property type="match status" value="1"/>
</dbReference>
<evidence type="ECO:0000313" key="3">
    <source>
        <dbReference type="Proteomes" id="UP000001947"/>
    </source>
</evidence>
<dbReference type="SMART" id="SM00558">
    <property type="entry name" value="JmjC"/>
    <property type="match status" value="1"/>
</dbReference>
<sequence length="317" mass="35880">MKFTHRNSPMVMRGLVKSWPVVQEARASVHSAVNYLSSFYSGHKVVAWEGPQSTKGRVFYSDDFRALNCNPVSRRLDSVLAQLVTLAKLKDAPLLYVATASIEKCLPDFSVENRLTFGVDNPAASIWLGNRTRISAHYDVPENIACNVVGRRRFILFPPEQLENLYIGPVDFTPAGQAISLVDFHNPDPIKFPNFIKAAKSALVVDLEPGDALYIPSMWWHHVEGLDACNVLVNYWWNDIDVHVPPSDALLHGLMAIRQLPEEKRIIWKRLFDYYLFSSDQTFSHIPESTRGVLGANDGEQIKKLCQFLSKRLDVKN</sequence>
<dbReference type="InterPro" id="IPR003347">
    <property type="entry name" value="JmjC_dom"/>
</dbReference>
<name>Q21KW7_SACD2</name>
<dbReference type="STRING" id="203122.Sde_1400"/>
<evidence type="ECO:0000259" key="1">
    <source>
        <dbReference type="PROSITE" id="PS51184"/>
    </source>
</evidence>
<organism evidence="2 3">
    <name type="scientific">Saccharophagus degradans (strain 2-40 / ATCC 43961 / DSM 17024)</name>
    <dbReference type="NCBI Taxonomy" id="203122"/>
    <lineage>
        <taxon>Bacteria</taxon>
        <taxon>Pseudomonadati</taxon>
        <taxon>Pseudomonadota</taxon>
        <taxon>Gammaproteobacteria</taxon>
        <taxon>Cellvibrionales</taxon>
        <taxon>Cellvibrionaceae</taxon>
        <taxon>Saccharophagus</taxon>
    </lineage>
</organism>
<accession>Q21KW7</accession>
<keyword evidence="3" id="KW-1185">Reference proteome</keyword>
<reference evidence="2 3" key="1">
    <citation type="journal article" date="2008" name="PLoS Genet.">
        <title>Complete genome sequence of the complex carbohydrate-degrading marine bacterium, Saccharophagus degradans strain 2-40 T.</title>
        <authorList>
            <person name="Weiner R.M."/>
            <person name="Taylor L.E.II."/>
            <person name="Henrissat B."/>
            <person name="Hauser L."/>
            <person name="Land M."/>
            <person name="Coutinho P.M."/>
            <person name="Rancurel C."/>
            <person name="Saunders E.H."/>
            <person name="Longmire A.G."/>
            <person name="Zhang H."/>
            <person name="Bayer E.A."/>
            <person name="Gilbert H.J."/>
            <person name="Larimer F."/>
            <person name="Zhulin I.B."/>
            <person name="Ekborg N.A."/>
            <person name="Lamed R."/>
            <person name="Richardson P.M."/>
            <person name="Borovok I."/>
            <person name="Hutcheson S."/>
        </authorList>
    </citation>
    <scope>NUCLEOTIDE SEQUENCE [LARGE SCALE GENOMIC DNA]</scope>
    <source>
        <strain evidence="3">2-40 / ATCC 43961 / DSM 17024</strain>
    </source>
</reference>
<dbReference type="PROSITE" id="PS51184">
    <property type="entry name" value="JMJC"/>
    <property type="match status" value="1"/>
</dbReference>
<dbReference type="Gene3D" id="2.60.120.650">
    <property type="entry name" value="Cupin"/>
    <property type="match status" value="1"/>
</dbReference>
<evidence type="ECO:0000313" key="2">
    <source>
        <dbReference type="EMBL" id="ABD80662.1"/>
    </source>
</evidence>
<dbReference type="PANTHER" id="PTHR12461:SF105">
    <property type="entry name" value="HYPOXIA-INDUCIBLE FACTOR 1-ALPHA INHIBITOR"/>
    <property type="match status" value="1"/>
</dbReference>
<proteinExistence type="predicted"/>
<dbReference type="AlphaFoldDB" id="Q21KW7"/>
<protein>
    <submittedName>
        <fullName evidence="2">Transcription factor jumonji/aspartyl beta-hydroxylase</fullName>
    </submittedName>
</protein>
<dbReference type="KEGG" id="sde:Sde_1400"/>
<dbReference type="InterPro" id="IPR041667">
    <property type="entry name" value="Cupin_8"/>
</dbReference>
<dbReference type="PANTHER" id="PTHR12461">
    <property type="entry name" value="HYPOXIA-INDUCIBLE FACTOR 1 ALPHA INHIBITOR-RELATED"/>
    <property type="match status" value="1"/>
</dbReference>
<dbReference type="Pfam" id="PF13621">
    <property type="entry name" value="Cupin_8"/>
    <property type="match status" value="1"/>
</dbReference>
<gene>
    <name evidence="2" type="ordered locus">Sde_1400</name>
</gene>
<dbReference type="eggNOG" id="COG2850">
    <property type="taxonomic scope" value="Bacteria"/>
</dbReference>